<name>A0A645EP41_9ZZZZ</name>
<dbReference type="EMBL" id="VSSQ01049698">
    <property type="protein sequence ID" value="MPN03778.1"/>
    <property type="molecule type" value="Genomic_DNA"/>
</dbReference>
<protein>
    <submittedName>
        <fullName evidence="1">Uncharacterized protein</fullName>
    </submittedName>
</protein>
<organism evidence="1">
    <name type="scientific">bioreactor metagenome</name>
    <dbReference type="NCBI Taxonomy" id="1076179"/>
    <lineage>
        <taxon>unclassified sequences</taxon>
        <taxon>metagenomes</taxon>
        <taxon>ecological metagenomes</taxon>
    </lineage>
</organism>
<gene>
    <name evidence="1" type="ORF">SDC9_151012</name>
</gene>
<reference evidence="1" key="1">
    <citation type="submission" date="2019-08" db="EMBL/GenBank/DDBJ databases">
        <authorList>
            <person name="Kucharzyk K."/>
            <person name="Murdoch R.W."/>
            <person name="Higgins S."/>
            <person name="Loffler F."/>
        </authorList>
    </citation>
    <scope>NUCLEOTIDE SEQUENCE</scope>
</reference>
<evidence type="ECO:0000313" key="1">
    <source>
        <dbReference type="EMBL" id="MPN03778.1"/>
    </source>
</evidence>
<sequence length="89" mass="9998">MIAVVVGVDDQFDRFGWNSVPFQIGEEEFIDGFRQAGVDEGAAFARFEQEHPGKGAKPRILQKMETAVYHDGRLTKTVRRRCAGWGCPI</sequence>
<accession>A0A645EP41</accession>
<comment type="caution">
    <text evidence="1">The sequence shown here is derived from an EMBL/GenBank/DDBJ whole genome shotgun (WGS) entry which is preliminary data.</text>
</comment>
<dbReference type="AlphaFoldDB" id="A0A645EP41"/>
<proteinExistence type="predicted"/>